<evidence type="ECO:0000256" key="1">
    <source>
        <dbReference type="SAM" id="MobiDB-lite"/>
    </source>
</evidence>
<dbReference type="Pfam" id="PF03872">
    <property type="entry name" value="RseA_N"/>
    <property type="match status" value="1"/>
</dbReference>
<accession>A0A845UV96</accession>
<keyword evidence="4" id="KW-1185">Reference proteome</keyword>
<reference evidence="3 4" key="1">
    <citation type="submission" date="2020-02" db="EMBL/GenBank/DDBJ databases">
        <authorList>
            <person name="Zhang X.-Y."/>
        </authorList>
    </citation>
    <scope>NUCLEOTIDE SEQUENCE [LARGE SCALE GENOMIC DNA]</scope>
    <source>
        <strain evidence="3 4">C33</strain>
    </source>
</reference>
<dbReference type="SUPFAM" id="SSF89069">
    <property type="entry name" value="N-terminal, cytoplasmic domain of anti-sigmaE factor RseA"/>
    <property type="match status" value="1"/>
</dbReference>
<dbReference type="InterPro" id="IPR036147">
    <property type="entry name" value="Anti-sigma_E_RseA_N_sf"/>
</dbReference>
<dbReference type="RefSeq" id="WP_164209667.1">
    <property type="nucleotide sequence ID" value="NZ_JAAGSC010000031.1"/>
</dbReference>
<dbReference type="InterPro" id="IPR005572">
    <property type="entry name" value="Anti-sigma_E_RseA_N"/>
</dbReference>
<dbReference type="PANTHER" id="PTHR38104:SF1">
    <property type="entry name" value="ANTI-SIGMA-E FACTOR RSEA"/>
    <property type="match status" value="1"/>
</dbReference>
<dbReference type="InterPro" id="IPR052383">
    <property type="entry name" value="Anti-sigma-E_RseA-like"/>
</dbReference>
<feature type="region of interest" description="Disordered" evidence="1">
    <location>
        <begin position="183"/>
        <end position="202"/>
    </location>
</feature>
<protein>
    <submittedName>
        <fullName evidence="3">Sigma-E factor negative regulatory protein</fullName>
    </submittedName>
</protein>
<evidence type="ECO:0000259" key="2">
    <source>
        <dbReference type="Pfam" id="PF03872"/>
    </source>
</evidence>
<comment type="caution">
    <text evidence="3">The sequence shown here is derived from an EMBL/GenBank/DDBJ whole genome shotgun (WGS) entry which is preliminary data.</text>
</comment>
<sequence length="202" mass="21618">MTEANREQLSCLMDGELERRGRDFLVRRLAGDRELADRWQRYHVIKACLQREFAGETGLAGRVAAALDDEPALPERRDSALGRWLKPAGGMAIAASVAVAALVGINSSVLEQSQGERSADQPGFVSQATALDRPFNQPLVPVSLNETSAADRQRLNTYLLRHNQAAGSSGFVSYVPIVVGAGNLPSAPQAKPDSAPAGSRGR</sequence>
<proteinExistence type="predicted"/>
<gene>
    <name evidence="3" type="ORF">G3I74_01800</name>
</gene>
<evidence type="ECO:0000313" key="3">
    <source>
        <dbReference type="EMBL" id="NDY94464.1"/>
    </source>
</evidence>
<dbReference type="EMBL" id="JAAGSC010000031">
    <property type="protein sequence ID" value="NDY94464.1"/>
    <property type="molecule type" value="Genomic_DNA"/>
</dbReference>
<organism evidence="3 4">
    <name type="scientific">Wenzhouxiangella limi</name>
    <dbReference type="NCBI Taxonomy" id="2707351"/>
    <lineage>
        <taxon>Bacteria</taxon>
        <taxon>Pseudomonadati</taxon>
        <taxon>Pseudomonadota</taxon>
        <taxon>Gammaproteobacteria</taxon>
        <taxon>Chromatiales</taxon>
        <taxon>Wenzhouxiangellaceae</taxon>
        <taxon>Wenzhouxiangella</taxon>
    </lineage>
</organism>
<feature type="domain" description="Anti sigma-E protein RseA N-terminal" evidence="2">
    <location>
        <begin position="6"/>
        <end position="77"/>
    </location>
</feature>
<dbReference type="AlphaFoldDB" id="A0A845UV96"/>
<dbReference type="CDD" id="cd16328">
    <property type="entry name" value="RseA_N"/>
    <property type="match status" value="1"/>
</dbReference>
<name>A0A845UV96_9GAMM</name>
<dbReference type="Gene3D" id="1.10.10.880">
    <property type="entry name" value="Anti sigma-E protein RseA, N-terminal domain"/>
    <property type="match status" value="1"/>
</dbReference>
<dbReference type="PANTHER" id="PTHR38104">
    <property type="match status" value="1"/>
</dbReference>
<evidence type="ECO:0000313" key="4">
    <source>
        <dbReference type="Proteomes" id="UP000484885"/>
    </source>
</evidence>
<dbReference type="Proteomes" id="UP000484885">
    <property type="component" value="Unassembled WGS sequence"/>
</dbReference>
<dbReference type="GO" id="GO:0016989">
    <property type="term" value="F:sigma factor antagonist activity"/>
    <property type="evidence" value="ECO:0007669"/>
    <property type="project" value="InterPro"/>
</dbReference>